<evidence type="ECO:0000256" key="4">
    <source>
        <dbReference type="SAM" id="MobiDB-lite"/>
    </source>
</evidence>
<reference evidence="7 8" key="1">
    <citation type="submission" date="2018-07" db="EMBL/GenBank/DDBJ databases">
        <title>Genomic Encyclopedia of Type Strains, Phase IV (KMG-IV): sequencing the most valuable type-strain genomes for metagenomic binning, comparative biology and taxonomic classification.</title>
        <authorList>
            <person name="Goeker M."/>
        </authorList>
    </citation>
    <scope>NUCLEOTIDE SEQUENCE [LARGE SCALE GENOMIC DNA]</scope>
    <source>
        <strain evidence="7 8">DSM 16500</strain>
    </source>
</reference>
<dbReference type="Pfam" id="PF01743">
    <property type="entry name" value="PolyA_pol"/>
    <property type="match status" value="1"/>
</dbReference>
<protein>
    <submittedName>
        <fullName evidence="7">tRNA nucleotidyltransferase/poly(A) polymerase</fullName>
    </submittedName>
</protein>
<dbReference type="Gene3D" id="1.10.3090.10">
    <property type="entry name" value="cca-adding enzyme, domain 2"/>
    <property type="match status" value="1"/>
</dbReference>
<feature type="domain" description="Poly A polymerase head" evidence="5">
    <location>
        <begin position="609"/>
        <end position="738"/>
    </location>
</feature>
<dbReference type="GO" id="GO:0016779">
    <property type="term" value="F:nucleotidyltransferase activity"/>
    <property type="evidence" value="ECO:0007669"/>
    <property type="project" value="InterPro"/>
</dbReference>
<keyword evidence="3" id="KW-0694">RNA-binding</keyword>
<organism evidence="7 8">
    <name type="scientific">Aquicella lusitana</name>
    <dbReference type="NCBI Taxonomy" id="254246"/>
    <lineage>
        <taxon>Bacteria</taxon>
        <taxon>Pseudomonadati</taxon>
        <taxon>Pseudomonadota</taxon>
        <taxon>Gammaproteobacteria</taxon>
        <taxon>Legionellales</taxon>
        <taxon>Coxiellaceae</taxon>
        <taxon>Aquicella</taxon>
    </lineage>
</organism>
<evidence type="ECO:0000256" key="3">
    <source>
        <dbReference type="RuleBase" id="RU003953"/>
    </source>
</evidence>
<sequence>MQRKKEEIELALDKLNDEETLFQVYSIAKLQISRDALKLEKDRWDPTNIIAFEKQVMNFRLFISAIKIEYRIAGNLDLGLFYLSRPVRTLPIDNKFAYEKAEEHFAEAKKLFDANPSQLRQYRRIFDICIKAAADLVELTSIYMTPFKLNLKKLHDQRIAKSIALPNVLSLAELINNQTNEKKATQATERLFASDKNKADKLALRICDIYTNDPLRKLKGEKEIAENQEKNLELLKMIIPVMHSEMLFIMTDYLKKIVEGHYPEQNIIQLCKNFESAEAKNMQTLFTNYEKMLKELQELLAIPLPAELPNEIKTSFDKKQKELEVDLAKIESCNKIIQEAYTAFVREEKLRNKQRRIFFDALIKREALKQKQLQKKKSSTDQTQPSTKNRPDTHEEQPVHSVKTVNPEDTAYQLYINGKYLDAIKVLKNLLPNKLEQAETLAHFKYIHTIAEYYKSWSEWVMLNNDGGTRQYHQLRKLSYHYKKLANEYYTLAHEGLKKGIALQITNTADYDEWKMWLDLAAMSARPERKYLDKSLVEKAPIQERRLPKYSSSKSESSSTQPVTTVAPKQIEVTKKPPPVIKQEPLNISLSPWVDEQLQSLIKHGVEVHVVGGAVRDTLLGKPAKDNDIVVNCSPIKIKKILHSPGEIRGKTRPILNLNNDEENMELSPLCAPHSGQNQKPVILDDGTITTYTPANSILDDASLRDFTINALYWNLKSKSVLDPTGNGLADLRAGMIRTIIDANLSFQEDPIRMLRAVRLRAKLNFRLEEATQEAIVKNAGVITKANPGRILLELTKCIDDGNLHTNIIELQKLGLLKYIFPAANNLFNSKPSIAGSLIEHMLLLASNPYSPRCYANLPFFLATMLWVPVQEKITELKFSADSDKYQTIVNEMEKILREQEKCLGLTEELQNIIRLIWRNHISREFNQPDLYLINSAYSSDELEVMNSFSEMHSQVSAQIVAYYPTVTTWIPKVDAPKTSLTSPVETGSYKPDSPGKYRLH</sequence>
<dbReference type="InterPro" id="IPR002646">
    <property type="entry name" value="PolA_pol_head_dom"/>
</dbReference>
<feature type="region of interest" description="Disordered" evidence="4">
    <location>
        <begin position="547"/>
        <end position="566"/>
    </location>
</feature>
<feature type="region of interest" description="Disordered" evidence="4">
    <location>
        <begin position="370"/>
        <end position="403"/>
    </location>
</feature>
<dbReference type="PANTHER" id="PTHR43051:SF1">
    <property type="entry name" value="POLYNUCLEOTIDE ADENYLYLTRANSFERASE FAMILY PROTEIN"/>
    <property type="match status" value="1"/>
</dbReference>
<dbReference type="Proteomes" id="UP000254720">
    <property type="component" value="Unassembled WGS sequence"/>
</dbReference>
<evidence type="ECO:0000256" key="2">
    <source>
        <dbReference type="ARBA" id="ARBA00022741"/>
    </source>
</evidence>
<dbReference type="InterPro" id="IPR052191">
    <property type="entry name" value="tRNA_ntf/polyA_polymerase_I"/>
</dbReference>
<keyword evidence="2" id="KW-0547">Nucleotide-binding</keyword>
<dbReference type="GO" id="GO:0006396">
    <property type="term" value="P:RNA processing"/>
    <property type="evidence" value="ECO:0007669"/>
    <property type="project" value="InterPro"/>
</dbReference>
<feature type="region of interest" description="Disordered" evidence="4">
    <location>
        <begin position="979"/>
        <end position="1001"/>
    </location>
</feature>
<evidence type="ECO:0000313" key="8">
    <source>
        <dbReference type="Proteomes" id="UP000254720"/>
    </source>
</evidence>
<dbReference type="GO" id="GO:0000166">
    <property type="term" value="F:nucleotide binding"/>
    <property type="evidence" value="ECO:0007669"/>
    <property type="project" value="UniProtKB-KW"/>
</dbReference>
<keyword evidence="1 3" id="KW-0808">Transferase</keyword>
<dbReference type="AlphaFoldDB" id="A0A370GJJ3"/>
<dbReference type="EMBL" id="QQAX01000011">
    <property type="protein sequence ID" value="RDI43406.1"/>
    <property type="molecule type" value="Genomic_DNA"/>
</dbReference>
<dbReference type="SUPFAM" id="SSF81891">
    <property type="entry name" value="Poly A polymerase C-terminal region-like"/>
    <property type="match status" value="1"/>
</dbReference>
<dbReference type="RefSeq" id="WP_170131807.1">
    <property type="nucleotide sequence ID" value="NZ_LR699114.1"/>
</dbReference>
<keyword evidence="8" id="KW-1185">Reference proteome</keyword>
<dbReference type="InterPro" id="IPR032828">
    <property type="entry name" value="PolyA_RNA-bd"/>
</dbReference>
<dbReference type="SUPFAM" id="SSF81301">
    <property type="entry name" value="Nucleotidyltransferase"/>
    <property type="match status" value="1"/>
</dbReference>
<comment type="similarity">
    <text evidence="3">Belongs to the tRNA nucleotidyltransferase/poly(A) polymerase family.</text>
</comment>
<evidence type="ECO:0000313" key="7">
    <source>
        <dbReference type="EMBL" id="RDI43406.1"/>
    </source>
</evidence>
<name>A0A370GJJ3_9COXI</name>
<feature type="domain" description="tRNA nucleotidyltransferase/poly(A) polymerase RNA and SrmB- binding" evidence="6">
    <location>
        <begin position="765"/>
        <end position="825"/>
    </location>
</feature>
<dbReference type="GO" id="GO:0003723">
    <property type="term" value="F:RNA binding"/>
    <property type="evidence" value="ECO:0007669"/>
    <property type="project" value="UniProtKB-KW"/>
</dbReference>
<evidence type="ECO:0000259" key="5">
    <source>
        <dbReference type="Pfam" id="PF01743"/>
    </source>
</evidence>
<dbReference type="Pfam" id="PF12627">
    <property type="entry name" value="PolyA_pol_RNAbd"/>
    <property type="match status" value="1"/>
</dbReference>
<proteinExistence type="inferred from homology"/>
<evidence type="ECO:0000259" key="6">
    <source>
        <dbReference type="Pfam" id="PF12627"/>
    </source>
</evidence>
<feature type="compositionally biased region" description="Basic and acidic residues" evidence="4">
    <location>
        <begin position="389"/>
        <end position="398"/>
    </location>
</feature>
<dbReference type="PANTHER" id="PTHR43051">
    <property type="entry name" value="POLYNUCLEOTIDE ADENYLYLTRANSFERASE FAMILY PROTEIN"/>
    <property type="match status" value="1"/>
</dbReference>
<dbReference type="InterPro" id="IPR043519">
    <property type="entry name" value="NT_sf"/>
</dbReference>
<dbReference type="Gene3D" id="3.30.460.10">
    <property type="entry name" value="Beta Polymerase, domain 2"/>
    <property type="match status" value="1"/>
</dbReference>
<evidence type="ECO:0000256" key="1">
    <source>
        <dbReference type="ARBA" id="ARBA00022679"/>
    </source>
</evidence>
<gene>
    <name evidence="7" type="ORF">C8D86_11162</name>
</gene>
<comment type="caution">
    <text evidence="7">The sequence shown here is derived from an EMBL/GenBank/DDBJ whole genome shotgun (WGS) entry which is preliminary data.</text>
</comment>
<accession>A0A370GJJ3</accession>